<dbReference type="AlphaFoldDB" id="A0A1G1YXT2"/>
<evidence type="ECO:0000313" key="3">
    <source>
        <dbReference type="Proteomes" id="UP000177062"/>
    </source>
</evidence>
<accession>A0A1G1YXT2</accession>
<dbReference type="EMBL" id="MHIT01000004">
    <property type="protein sequence ID" value="OGY57153.1"/>
    <property type="molecule type" value="Genomic_DNA"/>
</dbReference>
<reference evidence="2 3" key="1">
    <citation type="journal article" date="2016" name="Nat. Commun.">
        <title>Thousands of microbial genomes shed light on interconnected biogeochemical processes in an aquifer system.</title>
        <authorList>
            <person name="Anantharaman K."/>
            <person name="Brown C.T."/>
            <person name="Hug L.A."/>
            <person name="Sharon I."/>
            <person name="Castelle C.J."/>
            <person name="Probst A.J."/>
            <person name="Thomas B.C."/>
            <person name="Singh A."/>
            <person name="Wilkins M.J."/>
            <person name="Karaoz U."/>
            <person name="Brodie E.L."/>
            <person name="Williams K.H."/>
            <person name="Hubbard S.S."/>
            <person name="Banfield J.F."/>
        </authorList>
    </citation>
    <scope>NUCLEOTIDE SEQUENCE [LARGE SCALE GENOMIC DNA]</scope>
</reference>
<sequence>MKVIPLPQKYLLPGKQRPLEIALAREGESLLAKIGNELYVGPFTANLTMMTPDDQLISYSVGFWVFPWKVWGVLIVGSAAVIFLFRKLRKRFLPALRALFRH</sequence>
<evidence type="ECO:0000256" key="1">
    <source>
        <dbReference type="SAM" id="Phobius"/>
    </source>
</evidence>
<evidence type="ECO:0000313" key="2">
    <source>
        <dbReference type="EMBL" id="OGY57153.1"/>
    </source>
</evidence>
<protein>
    <submittedName>
        <fullName evidence="2">Uncharacterized protein</fullName>
    </submittedName>
</protein>
<gene>
    <name evidence="2" type="ORF">A2Y84_01310</name>
</gene>
<organism evidence="2 3">
    <name type="scientific">Candidatus Colwellbacteria bacterium RBG_13_48_8</name>
    <dbReference type="NCBI Taxonomy" id="1797685"/>
    <lineage>
        <taxon>Bacteria</taxon>
        <taxon>Candidatus Colwelliibacteriota</taxon>
    </lineage>
</organism>
<dbReference type="Proteomes" id="UP000177062">
    <property type="component" value="Unassembled WGS sequence"/>
</dbReference>
<keyword evidence="1" id="KW-1133">Transmembrane helix</keyword>
<feature type="transmembrane region" description="Helical" evidence="1">
    <location>
        <begin position="68"/>
        <end position="85"/>
    </location>
</feature>
<comment type="caution">
    <text evidence="2">The sequence shown here is derived from an EMBL/GenBank/DDBJ whole genome shotgun (WGS) entry which is preliminary data.</text>
</comment>
<keyword evidence="1" id="KW-0472">Membrane</keyword>
<keyword evidence="1" id="KW-0812">Transmembrane</keyword>
<proteinExistence type="predicted"/>
<name>A0A1G1YXT2_9BACT</name>